<evidence type="ECO:0000313" key="3">
    <source>
        <dbReference type="Proteomes" id="UP000694845"/>
    </source>
</evidence>
<comment type="similarity">
    <text evidence="1">Belongs to the insulin family.</text>
</comment>
<gene>
    <name evidence="4" type="primary">LOC110991242</name>
</gene>
<evidence type="ECO:0000256" key="1">
    <source>
        <dbReference type="ARBA" id="ARBA00009034"/>
    </source>
</evidence>
<dbReference type="PROSITE" id="PS00262">
    <property type="entry name" value="INSULIN"/>
    <property type="match status" value="1"/>
</dbReference>
<organism evidence="3 4">
    <name type="scientific">Acanthaster planci</name>
    <name type="common">Crown-of-thorns starfish</name>
    <dbReference type="NCBI Taxonomy" id="133434"/>
    <lineage>
        <taxon>Eukaryota</taxon>
        <taxon>Metazoa</taxon>
        <taxon>Echinodermata</taxon>
        <taxon>Eleutherozoa</taxon>
        <taxon>Asterozoa</taxon>
        <taxon>Asteroidea</taxon>
        <taxon>Valvatacea</taxon>
        <taxon>Valvatida</taxon>
        <taxon>Acanthasteridae</taxon>
        <taxon>Acanthaster</taxon>
    </lineage>
</organism>
<dbReference type="Proteomes" id="UP000694845">
    <property type="component" value="Unplaced"/>
</dbReference>
<evidence type="ECO:0000256" key="2">
    <source>
        <dbReference type="SAM" id="SignalP"/>
    </source>
</evidence>
<dbReference type="Gene3D" id="1.10.100.10">
    <property type="entry name" value="Insulin-like"/>
    <property type="match status" value="1"/>
</dbReference>
<keyword evidence="3" id="KW-1185">Reference proteome</keyword>
<evidence type="ECO:0000313" key="4">
    <source>
        <dbReference type="RefSeq" id="XP_022112231.1"/>
    </source>
</evidence>
<reference evidence="4" key="1">
    <citation type="submission" date="2025-08" db="UniProtKB">
        <authorList>
            <consortium name="RefSeq"/>
        </authorList>
    </citation>
    <scope>IDENTIFICATION</scope>
</reference>
<dbReference type="AlphaFoldDB" id="A0A8B8A836"/>
<protein>
    <submittedName>
        <fullName evidence="4">Uncharacterized protein LOC110991242</fullName>
    </submittedName>
</protein>
<feature type="chain" id="PRO_5033980552" evidence="2">
    <location>
        <begin position="21"/>
        <end position="100"/>
    </location>
</feature>
<accession>A0A8B8A836</accession>
<proteinExistence type="inferred from homology"/>
<dbReference type="SUPFAM" id="SSF56994">
    <property type="entry name" value="Insulin-like"/>
    <property type="match status" value="1"/>
</dbReference>
<dbReference type="OrthoDB" id="6330326at2759"/>
<feature type="signal peptide" evidence="2">
    <location>
        <begin position="1"/>
        <end position="20"/>
    </location>
</feature>
<dbReference type="RefSeq" id="XP_022112231.1">
    <property type="nucleotide sequence ID" value="XM_022256539.1"/>
</dbReference>
<dbReference type="InterPro" id="IPR036438">
    <property type="entry name" value="Insulin-like_sf"/>
</dbReference>
<dbReference type="InterPro" id="IPR022353">
    <property type="entry name" value="Insulin_CS"/>
</dbReference>
<sequence length="100" mass="11669">MNRFIVSLLLCAIAVRQINGLLDLHAKEGRILVRYPHYCNGILQIKYNQLCHPQPEVFDQDFLDSKEANTFLFKQRIGKRSLIEECCFEGCTNEEIYEVC</sequence>
<dbReference type="KEGG" id="aplc:110991242"/>
<dbReference type="GeneID" id="110991242"/>
<name>A0A8B8A836_ACAPL</name>
<keyword evidence="2" id="KW-0732">Signal</keyword>